<accession>A0ABR8Z863</accession>
<name>A0ABR8Z863_9FLAO</name>
<sequence>MKLIYLLIGIFLLQSCGKKELNEDEILEIIHSNESYENMNLKKDFLTGNEFIDSTTAFRKILNQENFKPIYEADFNNDGKKDYLLNLADPRVLDNNNVVKPHISEHNYNSALLISGNKSYRLLNLGKGRIYEVIASKIIQFNNQPLIKLISYHQGFDNSFHLFDIDTLMIKNNELMEYYSDSKKHTVEKIIFTKNEHFPPVRLYQLTLTKDSLILHSYHYKNLKGNFSGDGYYSFEKMVNGLNQVNFIKINERYPFSNDDFSESTEIIFDNGKSKKIYDYNGKRYLFLMNFYEKLDTLMSKQKWTEIKHSSIRNNR</sequence>
<dbReference type="EMBL" id="JACYFS010000001">
    <property type="protein sequence ID" value="MBD8081417.1"/>
    <property type="molecule type" value="Genomic_DNA"/>
</dbReference>
<protein>
    <recommendedName>
        <fullName evidence="3">VCBS repeat-containing protein</fullName>
    </recommendedName>
</protein>
<proteinExistence type="predicted"/>
<dbReference type="Proteomes" id="UP000637299">
    <property type="component" value="Unassembled WGS sequence"/>
</dbReference>
<evidence type="ECO:0000313" key="2">
    <source>
        <dbReference type="Proteomes" id="UP000637299"/>
    </source>
</evidence>
<reference evidence="1 2" key="1">
    <citation type="submission" date="2020-09" db="EMBL/GenBank/DDBJ databases">
        <title>Genome seq and assembly of Chryseobacterium sp.</title>
        <authorList>
            <person name="Chhetri G."/>
        </authorList>
    </citation>
    <scope>NUCLEOTIDE SEQUENCE [LARGE SCALE GENOMIC DNA]</scope>
    <source>
        <strain evidence="1 2">GCR10</strain>
    </source>
</reference>
<dbReference type="RefSeq" id="WP_191735198.1">
    <property type="nucleotide sequence ID" value="NZ_JACYFS010000001.1"/>
</dbReference>
<dbReference type="PROSITE" id="PS51257">
    <property type="entry name" value="PROKAR_LIPOPROTEIN"/>
    <property type="match status" value="1"/>
</dbReference>
<evidence type="ECO:0000313" key="1">
    <source>
        <dbReference type="EMBL" id="MBD8081417.1"/>
    </source>
</evidence>
<gene>
    <name evidence="1" type="ORF">IC610_03150</name>
</gene>
<keyword evidence="2" id="KW-1185">Reference proteome</keyword>
<organism evidence="1 2">
    <name type="scientific">Chryseobacterium caseinilyticum</name>
    <dbReference type="NCBI Taxonomy" id="2771428"/>
    <lineage>
        <taxon>Bacteria</taxon>
        <taxon>Pseudomonadati</taxon>
        <taxon>Bacteroidota</taxon>
        <taxon>Flavobacteriia</taxon>
        <taxon>Flavobacteriales</taxon>
        <taxon>Weeksellaceae</taxon>
        <taxon>Chryseobacterium group</taxon>
        <taxon>Chryseobacterium</taxon>
    </lineage>
</organism>
<comment type="caution">
    <text evidence="1">The sequence shown here is derived from an EMBL/GenBank/DDBJ whole genome shotgun (WGS) entry which is preliminary data.</text>
</comment>
<evidence type="ECO:0008006" key="3">
    <source>
        <dbReference type="Google" id="ProtNLM"/>
    </source>
</evidence>